<keyword evidence="2" id="KW-1185">Reference proteome</keyword>
<protein>
    <submittedName>
        <fullName evidence="1">Uncharacterized protein</fullName>
    </submittedName>
</protein>
<gene>
    <name evidence="1" type="ORF">BDP27DRAFT_169901</name>
</gene>
<sequence>MTNTGCHSITNQVRMFFHLYNSNLEFRYQTPKAFMHMASLETSANYLLFSPSNSLKPHSFLILSLSALKNDGFRAARPNRRKLLYKLPLASNRAFPTFFVLLGYPSTYKATPFEGTATRTTRLTESYRLSSNPSVEPEPIAGMLTLGVDDDATLAKSPPSS</sequence>
<dbReference type="Proteomes" id="UP000772434">
    <property type="component" value="Unassembled WGS sequence"/>
</dbReference>
<evidence type="ECO:0000313" key="2">
    <source>
        <dbReference type="Proteomes" id="UP000772434"/>
    </source>
</evidence>
<evidence type="ECO:0000313" key="1">
    <source>
        <dbReference type="EMBL" id="KAF9064320.1"/>
    </source>
</evidence>
<dbReference type="EMBL" id="JADNRY010000126">
    <property type="protein sequence ID" value="KAF9064320.1"/>
    <property type="molecule type" value="Genomic_DNA"/>
</dbReference>
<reference evidence="1" key="1">
    <citation type="submission" date="2020-11" db="EMBL/GenBank/DDBJ databases">
        <authorList>
            <consortium name="DOE Joint Genome Institute"/>
            <person name="Ahrendt S."/>
            <person name="Riley R."/>
            <person name="Andreopoulos W."/>
            <person name="Labutti K."/>
            <person name="Pangilinan J."/>
            <person name="Ruiz-Duenas F.J."/>
            <person name="Barrasa J.M."/>
            <person name="Sanchez-Garcia M."/>
            <person name="Camarero S."/>
            <person name="Miyauchi S."/>
            <person name="Serrano A."/>
            <person name="Linde D."/>
            <person name="Babiker R."/>
            <person name="Drula E."/>
            <person name="Ayuso-Fernandez I."/>
            <person name="Pacheco R."/>
            <person name="Padilla G."/>
            <person name="Ferreira P."/>
            <person name="Barriuso J."/>
            <person name="Kellner H."/>
            <person name="Castanera R."/>
            <person name="Alfaro M."/>
            <person name="Ramirez L."/>
            <person name="Pisabarro A.G."/>
            <person name="Kuo A."/>
            <person name="Tritt A."/>
            <person name="Lipzen A."/>
            <person name="He G."/>
            <person name="Yan M."/>
            <person name="Ng V."/>
            <person name="Cullen D."/>
            <person name="Martin F."/>
            <person name="Rosso M.-N."/>
            <person name="Henrissat B."/>
            <person name="Hibbett D."/>
            <person name="Martinez A.T."/>
            <person name="Grigoriev I.V."/>
        </authorList>
    </citation>
    <scope>NUCLEOTIDE SEQUENCE</scope>
    <source>
        <strain evidence="1">AH 40177</strain>
    </source>
</reference>
<comment type="caution">
    <text evidence="1">The sequence shown here is derived from an EMBL/GenBank/DDBJ whole genome shotgun (WGS) entry which is preliminary data.</text>
</comment>
<proteinExistence type="predicted"/>
<accession>A0A9P5U248</accession>
<name>A0A9P5U248_9AGAR</name>
<dbReference type="AlphaFoldDB" id="A0A9P5U248"/>
<organism evidence="1 2">
    <name type="scientific">Rhodocollybia butyracea</name>
    <dbReference type="NCBI Taxonomy" id="206335"/>
    <lineage>
        <taxon>Eukaryota</taxon>
        <taxon>Fungi</taxon>
        <taxon>Dikarya</taxon>
        <taxon>Basidiomycota</taxon>
        <taxon>Agaricomycotina</taxon>
        <taxon>Agaricomycetes</taxon>
        <taxon>Agaricomycetidae</taxon>
        <taxon>Agaricales</taxon>
        <taxon>Marasmiineae</taxon>
        <taxon>Omphalotaceae</taxon>
        <taxon>Rhodocollybia</taxon>
    </lineage>
</organism>